<feature type="signal peptide" evidence="1">
    <location>
        <begin position="1"/>
        <end position="15"/>
    </location>
</feature>
<feature type="chain" id="PRO_5012294319" evidence="1">
    <location>
        <begin position="16"/>
        <end position="40"/>
    </location>
</feature>
<keyword evidence="1" id="KW-0732">Signal</keyword>
<protein>
    <submittedName>
        <fullName evidence="2">Uncharacterized protein</fullName>
    </submittedName>
</protein>
<dbReference type="Proteomes" id="UP000029120">
    <property type="component" value="Unassembled WGS sequence"/>
</dbReference>
<accession>A0A087FX70</accession>
<reference evidence="3" key="1">
    <citation type="journal article" date="2015" name="Nat. Plants">
        <title>Genome expansion of Arabis alpina linked with retrotransposition and reduced symmetric DNA methylation.</title>
        <authorList>
            <person name="Willing E.M."/>
            <person name="Rawat V."/>
            <person name="Mandakova T."/>
            <person name="Maumus F."/>
            <person name="James G.V."/>
            <person name="Nordstroem K.J."/>
            <person name="Becker C."/>
            <person name="Warthmann N."/>
            <person name="Chica C."/>
            <person name="Szarzynska B."/>
            <person name="Zytnicki M."/>
            <person name="Albani M.C."/>
            <person name="Kiefer C."/>
            <person name="Bergonzi S."/>
            <person name="Castaings L."/>
            <person name="Mateos J.L."/>
            <person name="Berns M.C."/>
            <person name="Bujdoso N."/>
            <person name="Piofczyk T."/>
            <person name="de Lorenzo L."/>
            <person name="Barrero-Sicilia C."/>
            <person name="Mateos I."/>
            <person name="Piednoel M."/>
            <person name="Hagmann J."/>
            <person name="Chen-Min-Tao R."/>
            <person name="Iglesias-Fernandez R."/>
            <person name="Schuster S.C."/>
            <person name="Alonso-Blanco C."/>
            <person name="Roudier F."/>
            <person name="Carbonero P."/>
            <person name="Paz-Ares J."/>
            <person name="Davis S.J."/>
            <person name="Pecinka A."/>
            <person name="Quesneville H."/>
            <person name="Colot V."/>
            <person name="Lysak M.A."/>
            <person name="Weigel D."/>
            <person name="Coupland G."/>
            <person name="Schneeberger K."/>
        </authorList>
    </citation>
    <scope>NUCLEOTIDE SEQUENCE [LARGE SCALE GENOMIC DNA]</scope>
    <source>
        <strain evidence="3">cv. Pajares</strain>
    </source>
</reference>
<dbReference type="Gramene" id="KFK22222">
    <property type="protein sequence ID" value="KFK22222"/>
    <property type="gene ID" value="AALP_AAs67262U000500"/>
</dbReference>
<name>A0A087FX70_ARAAL</name>
<keyword evidence="3" id="KW-1185">Reference proteome</keyword>
<evidence type="ECO:0000256" key="1">
    <source>
        <dbReference type="SAM" id="SignalP"/>
    </source>
</evidence>
<organism evidence="2 3">
    <name type="scientific">Arabis alpina</name>
    <name type="common">Alpine rock-cress</name>
    <dbReference type="NCBI Taxonomy" id="50452"/>
    <lineage>
        <taxon>Eukaryota</taxon>
        <taxon>Viridiplantae</taxon>
        <taxon>Streptophyta</taxon>
        <taxon>Embryophyta</taxon>
        <taxon>Tracheophyta</taxon>
        <taxon>Spermatophyta</taxon>
        <taxon>Magnoliopsida</taxon>
        <taxon>eudicotyledons</taxon>
        <taxon>Gunneridae</taxon>
        <taxon>Pentapetalae</taxon>
        <taxon>rosids</taxon>
        <taxon>malvids</taxon>
        <taxon>Brassicales</taxon>
        <taxon>Brassicaceae</taxon>
        <taxon>Arabideae</taxon>
        <taxon>Arabis</taxon>
    </lineage>
</organism>
<sequence>MVVWLLLYQPLLTRTVVVTKRIGLCPHHVSHCSPQVLVGI</sequence>
<dbReference type="AlphaFoldDB" id="A0A087FX70"/>
<dbReference type="EMBL" id="KL991183">
    <property type="protein sequence ID" value="KFK22222.1"/>
    <property type="molecule type" value="Genomic_DNA"/>
</dbReference>
<evidence type="ECO:0000313" key="3">
    <source>
        <dbReference type="Proteomes" id="UP000029120"/>
    </source>
</evidence>
<evidence type="ECO:0000313" key="2">
    <source>
        <dbReference type="EMBL" id="KFK22222.1"/>
    </source>
</evidence>
<gene>
    <name evidence="2" type="ORF">AALP_AAs67262U000500</name>
</gene>
<proteinExistence type="predicted"/>